<evidence type="ECO:0000313" key="2">
    <source>
        <dbReference type="EMBL" id="SEP57210.1"/>
    </source>
</evidence>
<dbReference type="OrthoDB" id="165650at2"/>
<sequence>MSHKINPLHHQTLPLQPSTSTRPNKNIKTSSFKDVLNQVSSIKVSKHAQKRLDERNIQISEQTWNVINEKMNEAKEKGVTDPAVILQDAVLIASAKNNTIITAMDRNEAEIVTNVNGTIVIQD</sequence>
<keyword evidence="2" id="KW-0966">Cell projection</keyword>
<reference evidence="2 3" key="1">
    <citation type="submission" date="2016-10" db="EMBL/GenBank/DDBJ databases">
        <authorList>
            <person name="de Groot N.N."/>
        </authorList>
    </citation>
    <scope>NUCLEOTIDE SEQUENCE [LARGE SCALE GENOMIC DNA]</scope>
    <source>
        <strain evidence="2 3">DSM 21633</strain>
    </source>
</reference>
<evidence type="ECO:0000256" key="1">
    <source>
        <dbReference type="SAM" id="MobiDB-lite"/>
    </source>
</evidence>
<dbReference type="AlphaFoldDB" id="A0A1H8YYD3"/>
<keyword evidence="2" id="KW-0282">Flagellum</keyword>
<gene>
    <name evidence="2" type="ORF">SAMN05216362_101138</name>
</gene>
<evidence type="ECO:0000313" key="3">
    <source>
        <dbReference type="Proteomes" id="UP000199427"/>
    </source>
</evidence>
<dbReference type="STRING" id="571933.SAMN05216362_101138"/>
<dbReference type="EMBL" id="FOES01000001">
    <property type="protein sequence ID" value="SEP57210.1"/>
    <property type="molecule type" value="Genomic_DNA"/>
</dbReference>
<accession>A0A1H8YYD3</accession>
<dbReference type="RefSeq" id="WP_091772084.1">
    <property type="nucleotide sequence ID" value="NZ_CAESCL010000032.1"/>
</dbReference>
<dbReference type="InterPro" id="IPR013367">
    <property type="entry name" value="Flagellar_put"/>
</dbReference>
<keyword evidence="2" id="KW-0969">Cilium</keyword>
<feature type="compositionally biased region" description="Polar residues" evidence="1">
    <location>
        <begin position="13"/>
        <end position="29"/>
    </location>
</feature>
<protein>
    <submittedName>
        <fullName evidence="2">Flagellar operon protein</fullName>
    </submittedName>
</protein>
<name>A0A1H8YYD3_9BACI</name>
<proteinExistence type="predicted"/>
<keyword evidence="3" id="KW-1185">Reference proteome</keyword>
<feature type="region of interest" description="Disordered" evidence="1">
    <location>
        <begin position="1"/>
        <end position="29"/>
    </location>
</feature>
<dbReference type="NCBIfam" id="TIGR02530">
    <property type="entry name" value="flg_new"/>
    <property type="match status" value="1"/>
</dbReference>
<dbReference type="Proteomes" id="UP000199427">
    <property type="component" value="Unassembled WGS sequence"/>
</dbReference>
<organism evidence="2 3">
    <name type="scientific">Piscibacillus halophilus</name>
    <dbReference type="NCBI Taxonomy" id="571933"/>
    <lineage>
        <taxon>Bacteria</taxon>
        <taxon>Bacillati</taxon>
        <taxon>Bacillota</taxon>
        <taxon>Bacilli</taxon>
        <taxon>Bacillales</taxon>
        <taxon>Bacillaceae</taxon>
        <taxon>Piscibacillus</taxon>
    </lineage>
</organism>